<accession>A0A7H9CHV3</accession>
<feature type="transmembrane region" description="Helical" evidence="12">
    <location>
        <begin position="58"/>
        <end position="81"/>
    </location>
</feature>
<feature type="domain" description="Peptidase M48" evidence="13">
    <location>
        <begin position="196"/>
        <end position="432"/>
    </location>
</feature>
<dbReference type="EMBL" id="CP049075">
    <property type="protein sequence ID" value="QLI05251.1"/>
    <property type="molecule type" value="Genomic_DNA"/>
</dbReference>
<evidence type="ECO:0000256" key="1">
    <source>
        <dbReference type="ARBA" id="ARBA00004651"/>
    </source>
</evidence>
<dbReference type="GO" id="GO:0046872">
    <property type="term" value="F:metal ion binding"/>
    <property type="evidence" value="ECO:0007669"/>
    <property type="project" value="UniProtKB-KW"/>
</dbReference>
<dbReference type="PANTHER" id="PTHR43221:SF1">
    <property type="entry name" value="PROTEASE HTPX"/>
    <property type="match status" value="1"/>
</dbReference>
<feature type="transmembrane region" description="Helical" evidence="12">
    <location>
        <begin position="7"/>
        <end position="27"/>
    </location>
</feature>
<evidence type="ECO:0000256" key="12">
    <source>
        <dbReference type="SAM" id="Phobius"/>
    </source>
</evidence>
<dbReference type="InterPro" id="IPR001915">
    <property type="entry name" value="Peptidase_M48"/>
</dbReference>
<dbReference type="InterPro" id="IPR050083">
    <property type="entry name" value="HtpX_protease"/>
</dbReference>
<evidence type="ECO:0000256" key="10">
    <source>
        <dbReference type="ARBA" id="ARBA00023136"/>
    </source>
</evidence>
<gene>
    <name evidence="14" type="ORF">CINF_0730</name>
</gene>
<evidence type="ECO:0000256" key="6">
    <source>
        <dbReference type="ARBA" id="ARBA00022801"/>
    </source>
</evidence>
<comment type="cofactor">
    <cofactor evidence="11">
        <name>Zn(2+)</name>
        <dbReference type="ChEBI" id="CHEBI:29105"/>
    </cofactor>
    <text evidence="11">Binds 1 zinc ion per subunit.</text>
</comment>
<evidence type="ECO:0000313" key="15">
    <source>
        <dbReference type="Proteomes" id="UP000509414"/>
    </source>
</evidence>
<keyword evidence="10 12" id="KW-0472">Membrane</keyword>
<name>A0A7H9CHV3_9BACT</name>
<proteinExistence type="inferred from homology"/>
<dbReference type="AlphaFoldDB" id="A0A7H9CHV3"/>
<evidence type="ECO:0000256" key="2">
    <source>
        <dbReference type="ARBA" id="ARBA00022475"/>
    </source>
</evidence>
<comment type="subcellular location">
    <subcellularLocation>
        <location evidence="1">Cell membrane</location>
        <topology evidence="1">Multi-pass membrane protein</topology>
    </subcellularLocation>
</comment>
<dbReference type="GO" id="GO:0005886">
    <property type="term" value="C:plasma membrane"/>
    <property type="evidence" value="ECO:0007669"/>
    <property type="project" value="UniProtKB-SubCell"/>
</dbReference>
<sequence>MNALRFIKILILWIVGALSIYALIILFSNFSNLGLHLQKEILIFKGVFLALAMQDISFYLQILKIICLLCLLLFFATRYILGRQVEIRGDFWEHQKLAKNKIYWLNALIIIILGLIFLCAFSLFEIIFLSFGVEFGDDLITNRKDAFKYSMILSVIFALSIFGSYFFKNTTMKNSAINQLAKTLKADEILSTKNEKEKNLLNIVEEMAIASNMPMPRVFIMRYEPSINAMASGERFGYDDECVAIFITQGALEHFSRDELQGVIAHEFSHAFHGDVALNLKIFSLIFGLTFAMILGESFFRASLKSSRSRSKNKGGVIIIALIALVFYGLGLLGQIFAKILQSAISRQKEFLADASSVQYTRNISGIKSALKRIKILQTNQAFAHKNGAGFIQNIQAKPLAHMFFITSTKGFLSKLFATHPSLESRIKALDKIG</sequence>
<evidence type="ECO:0000256" key="7">
    <source>
        <dbReference type="ARBA" id="ARBA00022833"/>
    </source>
</evidence>
<keyword evidence="5" id="KW-0479">Metal-binding</keyword>
<feature type="transmembrane region" description="Helical" evidence="12">
    <location>
        <begin position="276"/>
        <end position="296"/>
    </location>
</feature>
<evidence type="ECO:0000256" key="8">
    <source>
        <dbReference type="ARBA" id="ARBA00022989"/>
    </source>
</evidence>
<keyword evidence="8 12" id="KW-1133">Transmembrane helix</keyword>
<keyword evidence="2" id="KW-1003">Cell membrane</keyword>
<evidence type="ECO:0000256" key="11">
    <source>
        <dbReference type="RuleBase" id="RU003983"/>
    </source>
</evidence>
<evidence type="ECO:0000256" key="5">
    <source>
        <dbReference type="ARBA" id="ARBA00022723"/>
    </source>
</evidence>
<keyword evidence="4 12" id="KW-0812">Transmembrane</keyword>
<dbReference type="PANTHER" id="PTHR43221">
    <property type="entry name" value="PROTEASE HTPX"/>
    <property type="match status" value="1"/>
</dbReference>
<evidence type="ECO:0000256" key="9">
    <source>
        <dbReference type="ARBA" id="ARBA00023049"/>
    </source>
</evidence>
<evidence type="ECO:0000313" key="14">
    <source>
        <dbReference type="EMBL" id="QLI05251.1"/>
    </source>
</evidence>
<feature type="transmembrane region" description="Helical" evidence="12">
    <location>
        <begin position="316"/>
        <end position="338"/>
    </location>
</feature>
<protein>
    <submittedName>
        <fullName evidence="14">Peptidase, M48 family</fullName>
    </submittedName>
</protein>
<keyword evidence="15" id="KW-1185">Reference proteome</keyword>
<dbReference type="GO" id="GO:0004222">
    <property type="term" value="F:metalloendopeptidase activity"/>
    <property type="evidence" value="ECO:0007669"/>
    <property type="project" value="InterPro"/>
</dbReference>
<keyword evidence="6 11" id="KW-0378">Hydrolase</keyword>
<reference evidence="14 15" key="1">
    <citation type="submission" date="2020-02" db="EMBL/GenBank/DDBJ databases">
        <title>Complete genome sequence of the novel Campylobacter species Candidatus Campylobacter infans.</title>
        <authorList>
            <person name="Duim B."/>
            <person name="Zomer A."/>
            <person name="van der Graaf L."/>
            <person name="Wagenaar J."/>
        </authorList>
    </citation>
    <scope>NUCLEOTIDE SEQUENCE [LARGE SCALE GENOMIC DNA]</scope>
    <source>
        <strain evidence="14 15">19S00001</strain>
    </source>
</reference>
<comment type="similarity">
    <text evidence="11">Belongs to the peptidase M48 family.</text>
</comment>
<keyword evidence="9 11" id="KW-0482">Metalloprotease</keyword>
<feature type="transmembrane region" description="Helical" evidence="12">
    <location>
        <begin position="102"/>
        <end position="129"/>
    </location>
</feature>
<evidence type="ECO:0000256" key="3">
    <source>
        <dbReference type="ARBA" id="ARBA00022670"/>
    </source>
</evidence>
<dbReference type="KEGG" id="cinf:CINF_0730"/>
<dbReference type="Pfam" id="PF01435">
    <property type="entry name" value="Peptidase_M48"/>
    <property type="match status" value="1"/>
</dbReference>
<dbReference type="Proteomes" id="UP000509414">
    <property type="component" value="Chromosome"/>
</dbReference>
<keyword evidence="7 11" id="KW-0862">Zinc</keyword>
<dbReference type="Gene3D" id="3.30.2010.10">
    <property type="entry name" value="Metalloproteases ('zincins'), catalytic domain"/>
    <property type="match status" value="1"/>
</dbReference>
<organism evidence="14 15">
    <name type="scientific">Candidatus Campylobacter infans</name>
    <dbReference type="NCBI Taxonomy" id="2561898"/>
    <lineage>
        <taxon>Bacteria</taxon>
        <taxon>Pseudomonadati</taxon>
        <taxon>Campylobacterota</taxon>
        <taxon>Epsilonproteobacteria</taxon>
        <taxon>Campylobacterales</taxon>
        <taxon>Campylobacteraceae</taxon>
        <taxon>Campylobacter</taxon>
    </lineage>
</organism>
<dbReference type="RefSeq" id="WP_179975788.1">
    <property type="nucleotide sequence ID" value="NZ_CP049075.1"/>
</dbReference>
<dbReference type="GO" id="GO:0006508">
    <property type="term" value="P:proteolysis"/>
    <property type="evidence" value="ECO:0007669"/>
    <property type="project" value="UniProtKB-KW"/>
</dbReference>
<evidence type="ECO:0000256" key="4">
    <source>
        <dbReference type="ARBA" id="ARBA00022692"/>
    </source>
</evidence>
<keyword evidence="3 11" id="KW-0645">Protease</keyword>
<feature type="transmembrane region" description="Helical" evidence="12">
    <location>
        <begin position="149"/>
        <end position="167"/>
    </location>
</feature>
<evidence type="ECO:0000259" key="13">
    <source>
        <dbReference type="Pfam" id="PF01435"/>
    </source>
</evidence>